<dbReference type="Pfam" id="PF20434">
    <property type="entry name" value="BD-FAE"/>
    <property type="match status" value="1"/>
</dbReference>
<organism evidence="4 5">
    <name type="scientific">Mucilaginibacter lappiensis</name>
    <dbReference type="NCBI Taxonomy" id="354630"/>
    <lineage>
        <taxon>Bacteria</taxon>
        <taxon>Pseudomonadati</taxon>
        <taxon>Bacteroidota</taxon>
        <taxon>Sphingobacteriia</taxon>
        <taxon>Sphingobacteriales</taxon>
        <taxon>Sphingobacteriaceae</taxon>
        <taxon>Mucilaginibacter</taxon>
    </lineage>
</organism>
<dbReference type="GO" id="GO:0016787">
    <property type="term" value="F:hydrolase activity"/>
    <property type="evidence" value="ECO:0007669"/>
    <property type="project" value="UniProtKB-KW"/>
</dbReference>
<keyword evidence="2" id="KW-0812">Transmembrane</keyword>
<evidence type="ECO:0000256" key="2">
    <source>
        <dbReference type="SAM" id="Phobius"/>
    </source>
</evidence>
<evidence type="ECO:0000313" key="5">
    <source>
        <dbReference type="Proteomes" id="UP000548326"/>
    </source>
</evidence>
<dbReference type="InterPro" id="IPR050300">
    <property type="entry name" value="GDXG_lipolytic_enzyme"/>
</dbReference>
<name>A0A841JAT8_9SPHI</name>
<feature type="domain" description="BD-FAE-like" evidence="3">
    <location>
        <begin position="142"/>
        <end position="336"/>
    </location>
</feature>
<comment type="caution">
    <text evidence="4">The sequence shown here is derived from an EMBL/GenBank/DDBJ whole genome shotgun (WGS) entry which is preliminary data.</text>
</comment>
<dbReference type="RefSeq" id="WP_183587207.1">
    <property type="nucleotide sequence ID" value="NZ_JACHCA010000005.1"/>
</dbReference>
<dbReference type="Proteomes" id="UP000548326">
    <property type="component" value="Unassembled WGS sequence"/>
</dbReference>
<evidence type="ECO:0000259" key="3">
    <source>
        <dbReference type="Pfam" id="PF20434"/>
    </source>
</evidence>
<sequence length="380" mass="42372">MIRLIPLLILFLLSLLTVFKAPAYYLWLAAIVVTEYPVIFIGLTTIITVSGVWVRSYRTAGTALGIVTLLLFLSPMVRACIIAGNLQQDIAAAFSSMQCGNSPTVFRANQQPFSLMKLLKGTPALAYKTYPYVSYPDTTLNLDFYQSRVLGKRPCVIVIHGGSWSSGDSQQLPELNSILAEQGYHVAAINYRLAPKYQTPAPVEDIENCLKYLRHHADELYIDTNKFLLLGRSAGAQIALLAAYTLRDTSIKGVIDFYGPADMVWGYSIPSNPLIMDSRKVMENYIGGPYKQIPAKYVTCSPLEFVSRQSPPTLIIHGANDVLVAYEHSRRLNQKLQQNGIKHYWLKLPWATHGFDYHLNGPGGQLSTYAVEIFLNTITQ</sequence>
<dbReference type="InterPro" id="IPR029058">
    <property type="entry name" value="AB_hydrolase_fold"/>
</dbReference>
<reference evidence="4 5" key="1">
    <citation type="submission" date="2020-08" db="EMBL/GenBank/DDBJ databases">
        <title>Genomic Encyclopedia of Type Strains, Phase IV (KMG-V): Genome sequencing to study the core and pangenomes of soil and plant-associated prokaryotes.</title>
        <authorList>
            <person name="Whitman W."/>
        </authorList>
    </citation>
    <scope>NUCLEOTIDE SEQUENCE [LARGE SCALE GENOMIC DNA]</scope>
    <source>
        <strain evidence="4 5">MP601</strain>
    </source>
</reference>
<dbReference type="SUPFAM" id="SSF53474">
    <property type="entry name" value="alpha/beta-Hydrolases"/>
    <property type="match status" value="1"/>
</dbReference>
<keyword evidence="1" id="KW-0378">Hydrolase</keyword>
<dbReference type="InterPro" id="IPR049492">
    <property type="entry name" value="BD-FAE-like_dom"/>
</dbReference>
<feature type="transmembrane region" description="Helical" evidence="2">
    <location>
        <begin position="66"/>
        <end position="86"/>
    </location>
</feature>
<keyword evidence="2" id="KW-1133">Transmembrane helix</keyword>
<evidence type="ECO:0000256" key="1">
    <source>
        <dbReference type="ARBA" id="ARBA00022801"/>
    </source>
</evidence>
<feature type="transmembrane region" description="Helical" evidence="2">
    <location>
        <begin position="36"/>
        <end position="54"/>
    </location>
</feature>
<dbReference type="Gene3D" id="3.40.50.1820">
    <property type="entry name" value="alpha/beta hydrolase"/>
    <property type="match status" value="1"/>
</dbReference>
<accession>A0A841JAT8</accession>
<gene>
    <name evidence="4" type="ORF">HDF22_002003</name>
</gene>
<protein>
    <submittedName>
        <fullName evidence="4">Acetyl esterase/lipase</fullName>
    </submittedName>
</protein>
<evidence type="ECO:0000313" key="4">
    <source>
        <dbReference type="EMBL" id="MBB6127890.1"/>
    </source>
</evidence>
<proteinExistence type="predicted"/>
<keyword evidence="2" id="KW-0472">Membrane</keyword>
<dbReference type="PANTHER" id="PTHR48081">
    <property type="entry name" value="AB HYDROLASE SUPERFAMILY PROTEIN C4A8.06C"/>
    <property type="match status" value="1"/>
</dbReference>
<dbReference type="AlphaFoldDB" id="A0A841JAT8"/>
<dbReference type="EMBL" id="JACHCA010000005">
    <property type="protein sequence ID" value="MBB6127890.1"/>
    <property type="molecule type" value="Genomic_DNA"/>
</dbReference>